<evidence type="ECO:0000313" key="8">
    <source>
        <dbReference type="Proteomes" id="UP000887577"/>
    </source>
</evidence>
<dbReference type="AlphaFoldDB" id="A0A914Z2K2"/>
<evidence type="ECO:0000256" key="2">
    <source>
        <dbReference type="ARBA" id="ARBA00022448"/>
    </source>
</evidence>
<keyword evidence="8" id="KW-1185">Reference proteome</keyword>
<keyword evidence="5 7" id="KW-0472">Membrane</keyword>
<dbReference type="WBParaSite" id="PSU_v2.g4481.t1">
    <property type="protein sequence ID" value="PSU_v2.g4481.t1"/>
    <property type="gene ID" value="PSU_v2.g4481"/>
</dbReference>
<feature type="transmembrane region" description="Helical" evidence="7">
    <location>
        <begin position="67"/>
        <end position="89"/>
    </location>
</feature>
<comment type="subcellular location">
    <subcellularLocation>
        <location evidence="1">Endomembrane system</location>
        <topology evidence="1">Multi-pass membrane protein</topology>
    </subcellularLocation>
</comment>
<keyword evidence="2" id="KW-0813">Transport</keyword>
<evidence type="ECO:0000256" key="5">
    <source>
        <dbReference type="ARBA" id="ARBA00023136"/>
    </source>
</evidence>
<evidence type="ECO:0000256" key="4">
    <source>
        <dbReference type="ARBA" id="ARBA00022989"/>
    </source>
</evidence>
<dbReference type="GO" id="GO:0012505">
    <property type="term" value="C:endomembrane system"/>
    <property type="evidence" value="ECO:0007669"/>
    <property type="project" value="UniProtKB-SubCell"/>
</dbReference>
<dbReference type="InterPro" id="IPR036259">
    <property type="entry name" value="MFS_trans_sf"/>
</dbReference>
<dbReference type="PANTHER" id="PTHR23510">
    <property type="entry name" value="INNER MEMBRANE TRANSPORT PROTEIN YAJR"/>
    <property type="match status" value="1"/>
</dbReference>
<dbReference type="SUPFAM" id="SSF103473">
    <property type="entry name" value="MFS general substrate transporter"/>
    <property type="match status" value="1"/>
</dbReference>
<proteinExistence type="predicted"/>
<feature type="transmembrane region" description="Helical" evidence="7">
    <location>
        <begin position="33"/>
        <end position="55"/>
    </location>
</feature>
<evidence type="ECO:0000256" key="1">
    <source>
        <dbReference type="ARBA" id="ARBA00004127"/>
    </source>
</evidence>
<evidence type="ECO:0000256" key="7">
    <source>
        <dbReference type="SAM" id="Phobius"/>
    </source>
</evidence>
<dbReference type="Proteomes" id="UP000887577">
    <property type="component" value="Unplaced"/>
</dbReference>
<dbReference type="PANTHER" id="PTHR23510:SF3">
    <property type="entry name" value="MAJOR FACILITATOR SUPERFAMILY DOMAIN-CONTAINING PROTEIN 8"/>
    <property type="match status" value="1"/>
</dbReference>
<dbReference type="Gene3D" id="1.20.1250.20">
    <property type="entry name" value="MFS general substrate transporter like domains"/>
    <property type="match status" value="1"/>
</dbReference>
<organism evidence="8 9">
    <name type="scientific">Panagrolaimus superbus</name>
    <dbReference type="NCBI Taxonomy" id="310955"/>
    <lineage>
        <taxon>Eukaryota</taxon>
        <taxon>Metazoa</taxon>
        <taxon>Ecdysozoa</taxon>
        <taxon>Nematoda</taxon>
        <taxon>Chromadorea</taxon>
        <taxon>Rhabditida</taxon>
        <taxon>Tylenchina</taxon>
        <taxon>Panagrolaimomorpha</taxon>
        <taxon>Panagrolaimoidea</taxon>
        <taxon>Panagrolaimidae</taxon>
        <taxon>Panagrolaimus</taxon>
    </lineage>
</organism>
<evidence type="ECO:0000256" key="6">
    <source>
        <dbReference type="SAM" id="MobiDB-lite"/>
    </source>
</evidence>
<dbReference type="InterPro" id="IPR051068">
    <property type="entry name" value="MFS_Domain-Containing_Protein"/>
</dbReference>
<name>A0A914Z2K2_9BILA</name>
<keyword evidence="4 7" id="KW-1133">Transmembrane helix</keyword>
<evidence type="ECO:0000313" key="9">
    <source>
        <dbReference type="WBParaSite" id="PSU_v2.g4481.t1"/>
    </source>
</evidence>
<feature type="region of interest" description="Disordered" evidence="6">
    <location>
        <begin position="1"/>
        <end position="21"/>
    </location>
</feature>
<sequence length="113" mass="12822">MPKKKNANNYYNSVEGDGDGGDEMKTDWRSIMISNIVAFLGSVTMSSITPTVWPYMKKIDVNTTENLYGFIRGLYAFGNVIFSMLSGYLSNKASDTRLVTFCRFKDFNDTFLH</sequence>
<accession>A0A914Z2K2</accession>
<reference evidence="9" key="1">
    <citation type="submission" date="2022-11" db="UniProtKB">
        <authorList>
            <consortium name="WormBaseParasite"/>
        </authorList>
    </citation>
    <scope>IDENTIFICATION</scope>
</reference>
<dbReference type="GO" id="GO:0005765">
    <property type="term" value="C:lysosomal membrane"/>
    <property type="evidence" value="ECO:0007669"/>
    <property type="project" value="TreeGrafter"/>
</dbReference>
<protein>
    <submittedName>
        <fullName evidence="9">Uncharacterized protein</fullName>
    </submittedName>
</protein>
<evidence type="ECO:0000256" key="3">
    <source>
        <dbReference type="ARBA" id="ARBA00022692"/>
    </source>
</evidence>
<keyword evidence="3 7" id="KW-0812">Transmembrane</keyword>